<sequence>MLGMHPSSATTTPFSVKDILKPDHHHDFENEFLMTDQVVPMHFQHAHGASRNGDIYECQPEPCVSGMQEKLGTVNSAAEEEMNEQEISGLDSSPDCDKNFKSGPRQRRKPRVLFSQSQVSELERRFRQQRYLSAPEREHLAHILKLTSTQVKIWFQNRRYKCKRQRQDKSLELAGYPPAPRRVAVPVLVRDGKLCGAGSAQPAPYNVTLGHYNPVFGYGNSGVYGCGYHSVSASASMSNDLTGTSEGPFSHGHFQASLQGVRGW</sequence>
<keyword evidence="2" id="KW-1185">Reference proteome</keyword>
<dbReference type="Proteomes" id="UP000805704">
    <property type="component" value="Chromosome 13"/>
</dbReference>
<keyword evidence="1" id="KW-0238">DNA-binding</keyword>
<name>A0ACB7FD51_NIBAL</name>
<comment type="caution">
    <text evidence="1">The sequence shown here is derived from an EMBL/GenBank/DDBJ whole genome shotgun (WGS) entry which is preliminary data.</text>
</comment>
<evidence type="ECO:0000313" key="2">
    <source>
        <dbReference type="Proteomes" id="UP000805704"/>
    </source>
</evidence>
<proteinExistence type="predicted"/>
<accession>A0ACB7FD51</accession>
<evidence type="ECO:0000313" key="1">
    <source>
        <dbReference type="EMBL" id="KAG8012147.1"/>
    </source>
</evidence>
<protein>
    <submittedName>
        <fullName evidence="1">Homeobox protein Nkx-2.6</fullName>
    </submittedName>
</protein>
<keyword evidence="1" id="KW-0371">Homeobox</keyword>
<dbReference type="EMBL" id="CM024801">
    <property type="protein sequence ID" value="KAG8012147.1"/>
    <property type="molecule type" value="Genomic_DNA"/>
</dbReference>
<reference evidence="1" key="1">
    <citation type="submission" date="2020-04" db="EMBL/GenBank/DDBJ databases">
        <title>A chromosome-scale assembly and high-density genetic map of the yellow drum (Nibea albiflora) genome.</title>
        <authorList>
            <person name="Xu D."/>
            <person name="Zhang W."/>
            <person name="Chen R."/>
            <person name="Tan P."/>
            <person name="Wang L."/>
            <person name="Song H."/>
            <person name="Tian L."/>
            <person name="Zhu Q."/>
            <person name="Wang B."/>
        </authorList>
    </citation>
    <scope>NUCLEOTIDE SEQUENCE</scope>
    <source>
        <strain evidence="1">ZJHYS-2018</strain>
    </source>
</reference>
<gene>
    <name evidence="1" type="primary">NKX2-6</name>
    <name evidence="1" type="ORF">GBF38_004620</name>
</gene>
<organism evidence="1 2">
    <name type="scientific">Nibea albiflora</name>
    <name type="common">Yellow drum</name>
    <name type="synonym">Corvina albiflora</name>
    <dbReference type="NCBI Taxonomy" id="240163"/>
    <lineage>
        <taxon>Eukaryota</taxon>
        <taxon>Metazoa</taxon>
        <taxon>Chordata</taxon>
        <taxon>Craniata</taxon>
        <taxon>Vertebrata</taxon>
        <taxon>Euteleostomi</taxon>
        <taxon>Actinopterygii</taxon>
        <taxon>Neopterygii</taxon>
        <taxon>Teleostei</taxon>
        <taxon>Neoteleostei</taxon>
        <taxon>Acanthomorphata</taxon>
        <taxon>Eupercaria</taxon>
        <taxon>Sciaenidae</taxon>
        <taxon>Nibea</taxon>
    </lineage>
</organism>